<dbReference type="Pfam" id="PF01435">
    <property type="entry name" value="Peptidase_M48"/>
    <property type="match status" value="1"/>
</dbReference>
<feature type="signal peptide" evidence="8">
    <location>
        <begin position="1"/>
        <end position="20"/>
    </location>
</feature>
<feature type="domain" description="Peptidase M48" evidence="9">
    <location>
        <begin position="61"/>
        <end position="237"/>
    </location>
</feature>
<comment type="caution">
    <text evidence="10">The sequence shown here is derived from an EMBL/GenBank/DDBJ whole genome shotgun (WGS) entry which is preliminary data.</text>
</comment>
<keyword evidence="6" id="KW-0802">TPR repeat</keyword>
<dbReference type="CDD" id="cd07324">
    <property type="entry name" value="M48C_Oma1-like"/>
    <property type="match status" value="1"/>
</dbReference>
<dbReference type="EMBL" id="BAABKY010000004">
    <property type="protein sequence ID" value="GAA5081066.1"/>
    <property type="molecule type" value="Genomic_DNA"/>
</dbReference>
<evidence type="ECO:0000256" key="5">
    <source>
        <dbReference type="ARBA" id="ARBA00023049"/>
    </source>
</evidence>
<evidence type="ECO:0000256" key="2">
    <source>
        <dbReference type="ARBA" id="ARBA00022723"/>
    </source>
</evidence>
<dbReference type="InterPro" id="IPR001915">
    <property type="entry name" value="Peptidase_M48"/>
</dbReference>
<dbReference type="InterPro" id="IPR011990">
    <property type="entry name" value="TPR-like_helical_dom_sf"/>
</dbReference>
<feature type="repeat" description="TPR" evidence="6">
    <location>
        <begin position="335"/>
        <end position="368"/>
    </location>
</feature>
<dbReference type="Gene3D" id="1.25.40.10">
    <property type="entry name" value="Tetratricopeptide repeat domain"/>
    <property type="match status" value="1"/>
</dbReference>
<dbReference type="RefSeq" id="WP_158982343.1">
    <property type="nucleotide sequence ID" value="NZ_BAABKY010000004.1"/>
</dbReference>
<organism evidence="10 11">
    <name type="scientific">Lysobacter panacisoli</name>
    <dbReference type="NCBI Taxonomy" id="1255263"/>
    <lineage>
        <taxon>Bacteria</taxon>
        <taxon>Pseudomonadati</taxon>
        <taxon>Pseudomonadota</taxon>
        <taxon>Gammaproteobacteria</taxon>
        <taxon>Lysobacterales</taxon>
        <taxon>Lysobacteraceae</taxon>
        <taxon>Lysobacter</taxon>
    </lineage>
</organism>
<dbReference type="PROSITE" id="PS50005">
    <property type="entry name" value="TPR"/>
    <property type="match status" value="1"/>
</dbReference>
<dbReference type="Gene3D" id="3.30.2010.10">
    <property type="entry name" value="Metalloproteases ('zincins'), catalytic domain"/>
    <property type="match status" value="1"/>
</dbReference>
<keyword evidence="2" id="KW-0479">Metal-binding</keyword>
<evidence type="ECO:0000256" key="6">
    <source>
        <dbReference type="PROSITE-ProRule" id="PRU00339"/>
    </source>
</evidence>
<accession>A0ABP9LLM6</accession>
<reference evidence="11" key="1">
    <citation type="journal article" date="2019" name="Int. J. Syst. Evol. Microbiol.">
        <title>The Global Catalogue of Microorganisms (GCM) 10K type strain sequencing project: providing services to taxonomists for standard genome sequencing and annotation.</title>
        <authorList>
            <consortium name="The Broad Institute Genomics Platform"/>
            <consortium name="The Broad Institute Genome Sequencing Center for Infectious Disease"/>
            <person name="Wu L."/>
            <person name="Ma J."/>
        </authorList>
    </citation>
    <scope>NUCLEOTIDE SEQUENCE [LARGE SCALE GENOMIC DNA]</scope>
    <source>
        <strain evidence="11">JCM 19212</strain>
    </source>
</reference>
<keyword evidence="4 7" id="KW-0862">Zinc</keyword>
<protein>
    <recommendedName>
        <fullName evidence="9">Peptidase M48 domain-containing protein</fullName>
    </recommendedName>
</protein>
<keyword evidence="5 7" id="KW-0482">Metalloprotease</keyword>
<evidence type="ECO:0000313" key="10">
    <source>
        <dbReference type="EMBL" id="GAA5081066.1"/>
    </source>
</evidence>
<evidence type="ECO:0000256" key="8">
    <source>
        <dbReference type="SAM" id="SignalP"/>
    </source>
</evidence>
<sequence length="385" mass="42834">MSRLARALLCAGLFTSTAYAGTPAPIMPGERPAPNSTESELWYGMDQAERDLKSSPLLVRDPALNRYVYDVACKVAQEHCHDLRVYVVDVPVFNASMAPNGTMIVFTGALLRMQDEAELALVLGHEFAHFRQRHSLRYWNKAKNTTAFLSTFTVLSGFSVVSVVAQLGGMATVSKFSRDMEREADRIGFTQATGRGYDPDAGAEIWGRLLREEQASRRPKPWPAFASHPNTAERLEDTAAAAKAFQGTQKDIGREAYQAAIRPHLEHWLDAELSRRTYDTSIQAIGELKAQADPQDAALYSFFLAEAYRQRGRNDDRTTAARYYAESVGQAGTPPAAWREHGYALRDHGERTAAADAFRRYLTLEPNASDRSFIESTLSQMETTP</sequence>
<dbReference type="PANTHER" id="PTHR22726:SF1">
    <property type="entry name" value="METALLOENDOPEPTIDASE OMA1, MITOCHONDRIAL"/>
    <property type="match status" value="1"/>
</dbReference>
<comment type="cofactor">
    <cofactor evidence="7">
        <name>Zn(2+)</name>
        <dbReference type="ChEBI" id="CHEBI:29105"/>
    </cofactor>
    <text evidence="7">Binds 1 zinc ion per subunit.</text>
</comment>
<proteinExistence type="inferred from homology"/>
<dbReference type="InterPro" id="IPR051156">
    <property type="entry name" value="Mito/Outer_Membr_Metalloprot"/>
</dbReference>
<dbReference type="PANTHER" id="PTHR22726">
    <property type="entry name" value="METALLOENDOPEPTIDASE OMA1"/>
    <property type="match status" value="1"/>
</dbReference>
<keyword evidence="1 7" id="KW-0645">Protease</keyword>
<keyword evidence="3 7" id="KW-0378">Hydrolase</keyword>
<name>A0ABP9LLM6_9GAMM</name>
<dbReference type="SUPFAM" id="SSF48452">
    <property type="entry name" value="TPR-like"/>
    <property type="match status" value="1"/>
</dbReference>
<dbReference type="Proteomes" id="UP001501083">
    <property type="component" value="Unassembled WGS sequence"/>
</dbReference>
<keyword evidence="11" id="KW-1185">Reference proteome</keyword>
<dbReference type="InterPro" id="IPR019734">
    <property type="entry name" value="TPR_rpt"/>
</dbReference>
<feature type="chain" id="PRO_5046460948" description="Peptidase M48 domain-containing protein" evidence="8">
    <location>
        <begin position="21"/>
        <end position="385"/>
    </location>
</feature>
<evidence type="ECO:0000256" key="3">
    <source>
        <dbReference type="ARBA" id="ARBA00022801"/>
    </source>
</evidence>
<evidence type="ECO:0000313" key="11">
    <source>
        <dbReference type="Proteomes" id="UP001501083"/>
    </source>
</evidence>
<evidence type="ECO:0000256" key="1">
    <source>
        <dbReference type="ARBA" id="ARBA00022670"/>
    </source>
</evidence>
<evidence type="ECO:0000256" key="4">
    <source>
        <dbReference type="ARBA" id="ARBA00022833"/>
    </source>
</evidence>
<comment type="similarity">
    <text evidence="7">Belongs to the peptidase M48 family.</text>
</comment>
<keyword evidence="8" id="KW-0732">Signal</keyword>
<gene>
    <name evidence="10" type="ORF">GCM10025759_31050</name>
</gene>
<evidence type="ECO:0000256" key="7">
    <source>
        <dbReference type="RuleBase" id="RU003983"/>
    </source>
</evidence>
<evidence type="ECO:0000259" key="9">
    <source>
        <dbReference type="Pfam" id="PF01435"/>
    </source>
</evidence>